<reference evidence="1 2" key="1">
    <citation type="submission" date="2024-11" db="EMBL/GenBank/DDBJ databases">
        <title>A near-complete genome assembly of Cinchona calisaya.</title>
        <authorList>
            <person name="Lian D.C."/>
            <person name="Zhao X.W."/>
            <person name="Wei L."/>
        </authorList>
    </citation>
    <scope>NUCLEOTIDE SEQUENCE [LARGE SCALE GENOMIC DNA]</scope>
    <source>
        <tissue evidence="1">Nenye</tissue>
    </source>
</reference>
<dbReference type="AlphaFoldDB" id="A0ABD3AZM1"/>
<proteinExistence type="predicted"/>
<accession>A0ABD3AZM1</accession>
<evidence type="ECO:0000313" key="2">
    <source>
        <dbReference type="Proteomes" id="UP001630127"/>
    </source>
</evidence>
<evidence type="ECO:0000313" key="1">
    <source>
        <dbReference type="EMBL" id="KAL3536725.1"/>
    </source>
</evidence>
<protein>
    <submittedName>
        <fullName evidence="1">Uncharacterized protein</fullName>
    </submittedName>
</protein>
<sequence length="122" mass="13845">MCTISLDDGKAIPKWRTLYFFQTIQHFQRQIIPRVDQPRQAAMQTIILNFGILVLSSKWLEMPVGSWMSIRPQQRKINASNSFKVIPFSDPIADANSNSSSTILRKVSSMESMSTSPSLLLQ</sequence>
<dbReference type="Proteomes" id="UP001630127">
    <property type="component" value="Unassembled WGS sequence"/>
</dbReference>
<keyword evidence="2" id="KW-1185">Reference proteome</keyword>
<dbReference type="EMBL" id="JBJUIK010000001">
    <property type="protein sequence ID" value="KAL3536725.1"/>
    <property type="molecule type" value="Genomic_DNA"/>
</dbReference>
<name>A0ABD3AZM1_9GENT</name>
<gene>
    <name evidence="1" type="ORF">ACH5RR_000091</name>
</gene>
<comment type="caution">
    <text evidence="1">The sequence shown here is derived from an EMBL/GenBank/DDBJ whole genome shotgun (WGS) entry which is preliminary data.</text>
</comment>
<organism evidence="1 2">
    <name type="scientific">Cinchona calisaya</name>
    <dbReference type="NCBI Taxonomy" id="153742"/>
    <lineage>
        <taxon>Eukaryota</taxon>
        <taxon>Viridiplantae</taxon>
        <taxon>Streptophyta</taxon>
        <taxon>Embryophyta</taxon>
        <taxon>Tracheophyta</taxon>
        <taxon>Spermatophyta</taxon>
        <taxon>Magnoliopsida</taxon>
        <taxon>eudicotyledons</taxon>
        <taxon>Gunneridae</taxon>
        <taxon>Pentapetalae</taxon>
        <taxon>asterids</taxon>
        <taxon>lamiids</taxon>
        <taxon>Gentianales</taxon>
        <taxon>Rubiaceae</taxon>
        <taxon>Cinchonoideae</taxon>
        <taxon>Cinchoneae</taxon>
        <taxon>Cinchona</taxon>
    </lineage>
</organism>